<gene>
    <name evidence="1" type="ORF">L0665_02515</name>
</gene>
<evidence type="ECO:0000313" key="1">
    <source>
        <dbReference type="EMBL" id="MDE4907492.1"/>
    </source>
</evidence>
<reference evidence="1" key="1">
    <citation type="submission" date="2022-01" db="EMBL/GenBank/DDBJ databases">
        <title>Draft genome of Methanogenium marinum DSM 15558.</title>
        <authorList>
            <person name="Chen S.-C."/>
            <person name="You Y.-T."/>
        </authorList>
    </citation>
    <scope>NUCLEOTIDE SEQUENCE</scope>
    <source>
        <strain evidence="1">DSM 15558</strain>
    </source>
</reference>
<comment type="caution">
    <text evidence="1">The sequence shown here is derived from an EMBL/GenBank/DDBJ whole genome shotgun (WGS) entry which is preliminary data.</text>
</comment>
<accession>A0A9Q4KT53</accession>
<evidence type="ECO:0000313" key="2">
    <source>
        <dbReference type="Proteomes" id="UP001143747"/>
    </source>
</evidence>
<keyword evidence="2" id="KW-1185">Reference proteome</keyword>
<sequence length="155" mass="17256">MAEEPDERINQYTELIRRLFEEAMKAGEMQPGEINIIIAAASLPKGMDLAEQGEMKKPVVREPVFERQEHQDSVTITADLPGTTPDDIRYTLQRGIIYLAARADGIIYRAAYPVEDAAENTLTQTYKNGVIEFTYKKQGQNIGNVHPGSGSSNDI</sequence>
<dbReference type="CDD" id="cd00298">
    <property type="entry name" value="ACD_sHsps_p23-like"/>
    <property type="match status" value="1"/>
</dbReference>
<protein>
    <submittedName>
        <fullName evidence="1">Hsp20/alpha crystallin family protein</fullName>
    </submittedName>
</protein>
<dbReference type="InterPro" id="IPR008978">
    <property type="entry name" value="HSP20-like_chaperone"/>
</dbReference>
<dbReference type="Proteomes" id="UP001143747">
    <property type="component" value="Unassembled WGS sequence"/>
</dbReference>
<proteinExistence type="predicted"/>
<name>A0A9Q4KT53_9EURY</name>
<organism evidence="1 2">
    <name type="scientific">Methanogenium marinum</name>
    <dbReference type="NCBI Taxonomy" id="348610"/>
    <lineage>
        <taxon>Archaea</taxon>
        <taxon>Methanobacteriati</taxon>
        <taxon>Methanobacteriota</taxon>
        <taxon>Stenosarchaea group</taxon>
        <taxon>Methanomicrobia</taxon>
        <taxon>Methanomicrobiales</taxon>
        <taxon>Methanomicrobiaceae</taxon>
        <taxon>Methanogenium</taxon>
    </lineage>
</organism>
<dbReference type="SUPFAM" id="SSF49764">
    <property type="entry name" value="HSP20-like chaperones"/>
    <property type="match status" value="1"/>
</dbReference>
<dbReference type="AlphaFoldDB" id="A0A9Q4KT53"/>
<dbReference type="EMBL" id="JAKELO010000002">
    <property type="protein sequence ID" value="MDE4907492.1"/>
    <property type="molecule type" value="Genomic_DNA"/>
</dbReference>
<dbReference type="RefSeq" id="WP_274924142.1">
    <property type="nucleotide sequence ID" value="NZ_JAKELO010000002.1"/>
</dbReference>
<dbReference type="Gene3D" id="2.60.40.790">
    <property type="match status" value="1"/>
</dbReference>